<evidence type="ECO:0000313" key="3">
    <source>
        <dbReference type="EMBL" id="KRT05520.1"/>
    </source>
</evidence>
<reference evidence="2" key="3">
    <citation type="journal article" date="2012" name="PLoS ONE">
        <title>Mind the gap: upgrading genomes with Pacific Biosciences RS long-read sequencing technology.</title>
        <authorList>
            <person name="English A.C."/>
            <person name="Richards S."/>
            <person name="Han Y."/>
            <person name="Wang M."/>
            <person name="Vee V."/>
            <person name="Qu J."/>
            <person name="Qin X."/>
            <person name="Muzny D.M."/>
            <person name="Reid J.G."/>
            <person name="Worley K.C."/>
            <person name="Gibbs R.A."/>
        </authorList>
    </citation>
    <scope>NUCLEOTIDE SEQUENCE</scope>
    <source>
        <strain evidence="2">MV2-25</strain>
    </source>
</reference>
<dbReference type="RefSeq" id="XP_015034924.1">
    <property type="nucleotide sequence ID" value="XM_015179438.2"/>
</dbReference>
<reference evidence="2" key="2">
    <citation type="journal article" date="2007" name="Nature">
        <title>Evolution of genes and genomes on the Drosophila phylogeny.</title>
        <authorList>
            <consortium name="Drosophila 12 Genomes Consortium"/>
            <person name="Clark A.G."/>
            <person name="Eisen M.B."/>
            <person name="Smith D.R."/>
            <person name="Bergman C.M."/>
            <person name="Oliver B."/>
            <person name="Markow T.A."/>
            <person name="Kaufman T.C."/>
            <person name="Kellis M."/>
            <person name="Gelbart W."/>
            <person name="Iyer V.N."/>
            <person name="Pollard D.A."/>
            <person name="Sackton T.B."/>
            <person name="Larracuente A.M."/>
            <person name="Singh N.D."/>
            <person name="Abad J.P."/>
            <person name="Abt D.N."/>
            <person name="Adryan B."/>
            <person name="Aguade M."/>
            <person name="Akashi H."/>
            <person name="Anderson W.W."/>
            <person name="Aquadro C.F."/>
            <person name="Ardell D.H."/>
            <person name="Arguello R."/>
            <person name="Artieri C.G."/>
            <person name="Barbash D.A."/>
            <person name="Barker D."/>
            <person name="Barsanti P."/>
            <person name="Batterham P."/>
            <person name="Batzoglou S."/>
            <person name="Begun D."/>
            <person name="Bhutkar A."/>
            <person name="Blanco E."/>
            <person name="Bosak S.A."/>
            <person name="Bradley R.K."/>
            <person name="Brand A.D."/>
            <person name="Brent M.R."/>
            <person name="Brooks A.N."/>
            <person name="Brown R.H."/>
            <person name="Butlin R.K."/>
            <person name="Caggese C."/>
            <person name="Calvi B.R."/>
            <person name="Bernardo de Carvalho A."/>
            <person name="Caspi A."/>
            <person name="Castrezana S."/>
            <person name="Celniker S.E."/>
            <person name="Chang J.L."/>
            <person name="Chapple C."/>
            <person name="Chatterji S."/>
            <person name="Chinwalla A."/>
            <person name="Civetta A."/>
            <person name="Clifton S.W."/>
            <person name="Comeron J.M."/>
            <person name="Costello J.C."/>
            <person name="Coyne J.A."/>
            <person name="Daub J."/>
            <person name="David R.G."/>
            <person name="Delcher A.L."/>
            <person name="Delehaunty K."/>
            <person name="Do C.B."/>
            <person name="Ebling H."/>
            <person name="Edwards K."/>
            <person name="Eickbush T."/>
            <person name="Evans J.D."/>
            <person name="Filipski A."/>
            <person name="Findeiss S."/>
            <person name="Freyhult E."/>
            <person name="Fulton L."/>
            <person name="Fulton R."/>
            <person name="Garcia A.C."/>
            <person name="Gardiner A."/>
            <person name="Garfield D.A."/>
            <person name="Garvin B.E."/>
            <person name="Gibson G."/>
            <person name="Gilbert D."/>
            <person name="Gnerre S."/>
            <person name="Godfrey J."/>
            <person name="Good R."/>
            <person name="Gotea V."/>
            <person name="Gravely B."/>
            <person name="Greenberg A.J."/>
            <person name="Griffiths-Jones S."/>
            <person name="Gross S."/>
            <person name="Guigo R."/>
            <person name="Gustafson E.A."/>
            <person name="Haerty W."/>
            <person name="Hahn M.W."/>
            <person name="Halligan D.L."/>
            <person name="Halpern A.L."/>
            <person name="Halter G.M."/>
            <person name="Han M.V."/>
            <person name="Heger A."/>
            <person name="Hillier L."/>
            <person name="Hinrichs A.S."/>
            <person name="Holmes I."/>
            <person name="Hoskins R.A."/>
            <person name="Hubisz M.J."/>
            <person name="Hultmark D."/>
            <person name="Huntley M.A."/>
            <person name="Jaffe D.B."/>
            <person name="Jagadeeshan S."/>
            <person name="Jeck W.R."/>
            <person name="Johnson J."/>
            <person name="Jones C.D."/>
            <person name="Jordan W.C."/>
            <person name="Karpen G.H."/>
            <person name="Kataoka E."/>
            <person name="Keightley P.D."/>
            <person name="Kheradpour P."/>
            <person name="Kirkness E.F."/>
            <person name="Koerich L.B."/>
            <person name="Kristiansen K."/>
            <person name="Kudrna D."/>
            <person name="Kulathinal R.J."/>
            <person name="Kumar S."/>
            <person name="Kwok R."/>
            <person name="Lander E."/>
            <person name="Langley C.H."/>
            <person name="Lapoint R."/>
            <person name="Lazzaro B.P."/>
            <person name="Lee S.J."/>
            <person name="Levesque L."/>
            <person name="Li R."/>
            <person name="Lin C.F."/>
            <person name="Lin M.F."/>
            <person name="Lindblad-Toh K."/>
            <person name="Llopart A."/>
            <person name="Long M."/>
            <person name="Low L."/>
            <person name="Lozovsky E."/>
            <person name="Lu J."/>
            <person name="Luo M."/>
            <person name="Machado C.A."/>
            <person name="Makalowski W."/>
            <person name="Marzo M."/>
            <person name="Matsuda M."/>
            <person name="Matzkin L."/>
            <person name="McAllister B."/>
            <person name="McBride C.S."/>
            <person name="McKernan B."/>
            <person name="McKernan K."/>
            <person name="Mendez-Lago M."/>
            <person name="Minx P."/>
            <person name="Mollenhauer M.U."/>
            <person name="Montooth K."/>
            <person name="Mount S.M."/>
            <person name="Mu X."/>
            <person name="Myers E."/>
            <person name="Negre B."/>
            <person name="Newfeld S."/>
            <person name="Nielsen R."/>
            <person name="Noor M.A."/>
            <person name="O'Grady P."/>
            <person name="Pachter L."/>
            <person name="Papaceit M."/>
            <person name="Parisi M.J."/>
            <person name="Parisi M."/>
            <person name="Parts L."/>
            <person name="Pedersen J.S."/>
            <person name="Pesole G."/>
            <person name="Phillippy A.M."/>
            <person name="Ponting C.P."/>
            <person name="Pop M."/>
            <person name="Porcelli D."/>
            <person name="Powell J.R."/>
            <person name="Prohaska S."/>
            <person name="Pruitt K."/>
            <person name="Puig M."/>
            <person name="Quesneville H."/>
            <person name="Ram K.R."/>
            <person name="Rand D."/>
            <person name="Rasmussen M.D."/>
            <person name="Reed L.K."/>
            <person name="Reenan R."/>
            <person name="Reily A."/>
            <person name="Remington K.A."/>
            <person name="Rieger T.T."/>
            <person name="Ritchie M.G."/>
            <person name="Robin C."/>
            <person name="Rogers Y.H."/>
            <person name="Rohde C."/>
            <person name="Rozas J."/>
            <person name="Rubenfield M.J."/>
            <person name="Ruiz A."/>
            <person name="Russo S."/>
            <person name="Salzberg S.L."/>
            <person name="Sanchez-Gracia A."/>
            <person name="Saranga D.J."/>
            <person name="Sato H."/>
            <person name="Schaeffer S.W."/>
            <person name="Schatz M.C."/>
            <person name="Schlenke T."/>
            <person name="Schwartz R."/>
            <person name="Segarra C."/>
            <person name="Singh R.S."/>
            <person name="Sirot L."/>
            <person name="Sirota M."/>
            <person name="Sisneros N.B."/>
            <person name="Smith C.D."/>
            <person name="Smith T.F."/>
            <person name="Spieth J."/>
            <person name="Stage D.E."/>
            <person name="Stark A."/>
            <person name="Stephan W."/>
            <person name="Strausberg R.L."/>
            <person name="Strempel S."/>
            <person name="Sturgill D."/>
            <person name="Sutton G."/>
            <person name="Sutton G.G."/>
            <person name="Tao W."/>
            <person name="Teichmann S."/>
            <person name="Tobari Y.N."/>
            <person name="Tomimura Y."/>
            <person name="Tsolas J.M."/>
            <person name="Valente V.L."/>
            <person name="Venter E."/>
            <person name="Venter J.C."/>
            <person name="Vicario S."/>
            <person name="Vieira F.G."/>
            <person name="Vilella A.J."/>
            <person name="Villasante A."/>
            <person name="Walenz B."/>
            <person name="Wang J."/>
            <person name="Wasserman M."/>
            <person name="Watts T."/>
            <person name="Wilson D."/>
            <person name="Wilson R.K."/>
            <person name="Wing R.A."/>
            <person name="Wolfner M.F."/>
            <person name="Wong A."/>
            <person name="Wong G.K."/>
            <person name="Wu C.I."/>
            <person name="Wu G."/>
            <person name="Yamamoto D."/>
            <person name="Yang H.P."/>
            <person name="Yang S.P."/>
            <person name="Yorke J.A."/>
            <person name="Yoshida K."/>
            <person name="Zdobnov E."/>
            <person name="Zhang P."/>
            <person name="Zhang Y."/>
            <person name="Zimin A.V."/>
            <person name="Baldwin J."/>
            <person name="Abdouelleil A."/>
            <person name="Abdulkadir J."/>
            <person name="Abebe A."/>
            <person name="Abera B."/>
            <person name="Abreu J."/>
            <person name="Acer S.C."/>
            <person name="Aftuck L."/>
            <person name="Alexander A."/>
            <person name="An P."/>
            <person name="Anderson E."/>
            <person name="Anderson S."/>
            <person name="Arachi H."/>
            <person name="Azer M."/>
            <person name="Bachantsang P."/>
            <person name="Barry A."/>
            <person name="Bayul T."/>
            <person name="Berlin A."/>
            <person name="Bessette D."/>
            <person name="Bloom T."/>
            <person name="Blye J."/>
            <person name="Boguslavskiy L."/>
            <person name="Bonnet C."/>
            <person name="Boukhgalter B."/>
            <person name="Bourzgui I."/>
            <person name="Brown A."/>
            <person name="Cahill P."/>
            <person name="Channer S."/>
            <person name="Cheshatsang Y."/>
            <person name="Chuda L."/>
            <person name="Citroen M."/>
            <person name="Collymore A."/>
            <person name="Cooke P."/>
            <person name="Costello M."/>
            <person name="D'Aco K."/>
            <person name="Daza R."/>
            <person name="De Haan G."/>
            <person name="DeGray S."/>
            <person name="DeMaso C."/>
            <person name="Dhargay N."/>
            <person name="Dooley K."/>
            <person name="Dooley E."/>
            <person name="Doricent M."/>
            <person name="Dorje P."/>
            <person name="Dorjee K."/>
            <person name="Dupes A."/>
            <person name="Elong R."/>
            <person name="Falk J."/>
            <person name="Farina A."/>
            <person name="Faro S."/>
            <person name="Ferguson D."/>
            <person name="Fisher S."/>
            <person name="Foley C.D."/>
            <person name="Franke A."/>
            <person name="Friedrich D."/>
            <person name="Gadbois L."/>
            <person name="Gearin G."/>
            <person name="Gearin C.R."/>
            <person name="Giannoukos G."/>
            <person name="Goode T."/>
            <person name="Graham J."/>
            <person name="Grandbois E."/>
            <person name="Grewal S."/>
            <person name="Gyaltsen K."/>
            <person name="Hafez N."/>
            <person name="Hagos B."/>
            <person name="Hall J."/>
            <person name="Henson C."/>
            <person name="Hollinger A."/>
            <person name="Honan T."/>
            <person name="Huard M.D."/>
            <person name="Hughes L."/>
            <person name="Hurhula B."/>
            <person name="Husby M.E."/>
            <person name="Kamat A."/>
            <person name="Kanga B."/>
            <person name="Kashin S."/>
            <person name="Khazanovich D."/>
            <person name="Kisner P."/>
            <person name="Lance K."/>
            <person name="Lara M."/>
            <person name="Lee W."/>
            <person name="Lennon N."/>
            <person name="Letendre F."/>
            <person name="LeVine R."/>
            <person name="Lipovsky A."/>
            <person name="Liu X."/>
            <person name="Liu J."/>
            <person name="Liu S."/>
            <person name="Lokyitsang T."/>
            <person name="Lokyitsang Y."/>
            <person name="Lubonja R."/>
            <person name="Lui A."/>
            <person name="MacDonald P."/>
            <person name="Magnisalis V."/>
            <person name="Maru K."/>
            <person name="Matthews C."/>
            <person name="McCusker W."/>
            <person name="McDonough S."/>
            <person name="Mehta T."/>
            <person name="Meldrim J."/>
            <person name="Meneus L."/>
            <person name="Mihai O."/>
            <person name="Mihalev A."/>
            <person name="Mihova T."/>
            <person name="Mittelman R."/>
            <person name="Mlenga V."/>
            <person name="Montmayeur A."/>
            <person name="Mulrain L."/>
            <person name="Navidi A."/>
            <person name="Naylor J."/>
            <person name="Negash T."/>
            <person name="Nguyen T."/>
            <person name="Nguyen N."/>
            <person name="Nicol R."/>
            <person name="Norbu C."/>
            <person name="Norbu N."/>
            <person name="Novod N."/>
            <person name="O'Neill B."/>
            <person name="Osman S."/>
            <person name="Markiewicz E."/>
            <person name="Oyono O.L."/>
            <person name="Patti C."/>
            <person name="Phunkhang P."/>
            <person name="Pierre F."/>
            <person name="Priest M."/>
            <person name="Raghuraman S."/>
            <person name="Rege F."/>
            <person name="Reyes R."/>
            <person name="Rise C."/>
            <person name="Rogov P."/>
            <person name="Ross K."/>
            <person name="Ryan E."/>
            <person name="Settipalli S."/>
            <person name="Shea T."/>
            <person name="Sherpa N."/>
            <person name="Shi L."/>
            <person name="Shih D."/>
            <person name="Sparrow T."/>
            <person name="Spaulding J."/>
            <person name="Stalker J."/>
            <person name="Stange-Thomann N."/>
            <person name="Stavropoulos S."/>
            <person name="Stone C."/>
            <person name="Strader C."/>
            <person name="Tesfaye S."/>
            <person name="Thomson T."/>
            <person name="Thoulutsang Y."/>
            <person name="Thoulutsang D."/>
            <person name="Topham K."/>
            <person name="Topping I."/>
            <person name="Tsamla T."/>
            <person name="Vassiliev H."/>
            <person name="Vo A."/>
            <person name="Wangchuk T."/>
            <person name="Wangdi T."/>
            <person name="Weiand M."/>
            <person name="Wilkinson J."/>
            <person name="Wilson A."/>
            <person name="Yadav S."/>
            <person name="Young G."/>
            <person name="Yu Q."/>
            <person name="Zembek L."/>
            <person name="Zhong D."/>
            <person name="Zimmer A."/>
            <person name="Zwirko Z."/>
            <person name="Jaffe D.B."/>
            <person name="Alvarez P."/>
            <person name="Brockman W."/>
            <person name="Butler J."/>
            <person name="Chin C."/>
            <person name="Gnerre S."/>
            <person name="Grabherr M."/>
            <person name="Kleber M."/>
            <person name="Mauceli E."/>
            <person name="MacCallum I."/>
        </authorList>
    </citation>
    <scope>NUCLEOTIDE SEQUENCE [LARGE SCALE GENOMIC DNA]</scope>
    <source>
        <strain evidence="2">MV2-25</strain>
    </source>
</reference>
<accession>A0A0R3P1E4</accession>
<keyword evidence="4" id="KW-1185">Reference proteome</keyword>
<reference evidence="4" key="5">
    <citation type="submission" date="2024-06" db="UniProtKB">
        <authorList>
            <consortium name="RefSeq"/>
        </authorList>
    </citation>
    <scope>NUCLEOTIDE SEQUENCE [LARGE SCALE GENOMIC DNA]</scope>
    <source>
        <strain evidence="4">MV2-25</strain>
    </source>
</reference>
<accession>A0A6I8V786</accession>
<reference evidence="2" key="1">
    <citation type="journal article" date="2005" name="Genome Res.">
        <title>Comparative genome sequencing of Drosophila pseudoobscura: chromosomal, gene, and cis-element evolution.</title>
        <authorList>
            <person name="Richards S."/>
            <person name="Liu Y."/>
            <person name="Bettencourt B.R."/>
            <person name="Hradecky P."/>
            <person name="Letovsky S."/>
            <person name="Nielsen R."/>
            <person name="Thornton K."/>
            <person name="Hubisz M.J."/>
            <person name="Chen R."/>
            <person name="Meisel R.P."/>
            <person name="Couronne O."/>
            <person name="Hua S."/>
            <person name="Smith M.A."/>
            <person name="Zhang P."/>
            <person name="Liu J."/>
            <person name="Bussemaker H.J."/>
            <person name="van Batenburg M.F."/>
            <person name="Howells S.L."/>
            <person name="Scherer S.E."/>
            <person name="Sodergren E."/>
            <person name="Matthews B.B."/>
            <person name="Crosby M.A."/>
            <person name="Schroeder A.J."/>
            <person name="Ortiz-Barrientos D."/>
            <person name="Rives C.M."/>
            <person name="Metzker M.L."/>
            <person name="Muzny D.M."/>
            <person name="Scott G."/>
            <person name="Steffen D."/>
            <person name="Wheeler D.A."/>
            <person name="Worley K.C."/>
            <person name="Havlak P."/>
            <person name="Durbin K.J."/>
            <person name="Egan A."/>
            <person name="Gill R."/>
            <person name="Hume J."/>
            <person name="Morgan M.B."/>
            <person name="Miner G."/>
            <person name="Hamilton C."/>
            <person name="Huang Y."/>
            <person name="Waldron L."/>
            <person name="Verduzco D."/>
            <person name="Clerc-Blankenburg K.P."/>
            <person name="Dubchak I."/>
            <person name="Noor M.A."/>
            <person name="Anderson W."/>
            <person name="White K.P."/>
            <person name="Clark A.G."/>
            <person name="Schaeffer S.W."/>
            <person name="Gelbart W."/>
            <person name="Weinstock G.M."/>
            <person name="Gibbs R.A."/>
        </authorList>
    </citation>
    <scope>NUCLEOTIDE SEQUENCE [LARGE SCALE GENOMIC DNA]</scope>
    <source>
        <strain evidence="2">MV2-25</strain>
    </source>
</reference>
<evidence type="ECO:0000256" key="1">
    <source>
        <dbReference type="SAM" id="Phobius"/>
    </source>
</evidence>
<dbReference type="Bgee" id="FBgn0273397">
    <property type="expression patterns" value="Expressed in male reproductive system and 1 other cell type or tissue"/>
</dbReference>
<evidence type="ECO:0000313" key="5">
    <source>
        <dbReference type="RefSeq" id="XP_015034924.1"/>
    </source>
</evidence>
<gene>
    <name evidence="2" type="primary">Dpse\GA32990</name>
    <name evidence="5" type="synonym">LOC26534410</name>
    <name evidence="2" type="ORF">Dpse_GA32990</name>
</gene>
<organism evidence="2">
    <name type="scientific">Drosophila pseudoobscura pseudoobscura</name>
    <name type="common">Fruit fly</name>
    <dbReference type="NCBI Taxonomy" id="46245"/>
    <lineage>
        <taxon>Eukaryota</taxon>
        <taxon>Metazoa</taxon>
        <taxon>Ecdysozoa</taxon>
        <taxon>Arthropoda</taxon>
        <taxon>Hexapoda</taxon>
        <taxon>Insecta</taxon>
        <taxon>Pterygota</taxon>
        <taxon>Neoptera</taxon>
        <taxon>Endopterygota</taxon>
        <taxon>Diptera</taxon>
        <taxon>Brachycera</taxon>
        <taxon>Muscomorpha</taxon>
        <taxon>Ephydroidea</taxon>
        <taxon>Drosophilidae</taxon>
        <taxon>Drosophila</taxon>
        <taxon>Sophophora</taxon>
    </lineage>
</organism>
<dbReference type="KEGG" id="dpo:26534410"/>
<dbReference type="Proteomes" id="UP000001819">
    <property type="component" value="Chromosome 3"/>
</dbReference>
<keyword evidence="1" id="KW-0472">Membrane</keyword>
<dbReference type="EMBL" id="CH476236">
    <property type="protein sequence ID" value="KRT05519.1"/>
    <property type="molecule type" value="Genomic_DNA"/>
</dbReference>
<dbReference type="AlphaFoldDB" id="A0A0R3P1E4"/>
<name>A0A0R3P1E4_DROPS</name>
<feature type="transmembrane region" description="Helical" evidence="1">
    <location>
        <begin position="16"/>
        <end position="38"/>
    </location>
</feature>
<keyword evidence="1" id="KW-0812">Transmembrane</keyword>
<reference evidence="5" key="6">
    <citation type="submission" date="2025-04" db="UniProtKB">
        <authorList>
            <consortium name="RefSeq"/>
        </authorList>
    </citation>
    <scope>IDENTIFICATION</scope>
    <source>
        <strain evidence="5">MV-25-SWS-2005</strain>
        <tissue evidence="5">Whole body</tissue>
    </source>
</reference>
<dbReference type="SMR" id="A0A0R3P1E4"/>
<keyword evidence="1" id="KW-1133">Transmembrane helix</keyword>
<evidence type="ECO:0000313" key="2">
    <source>
        <dbReference type="EMBL" id="KRT05519.1"/>
    </source>
</evidence>
<reference evidence="2" key="4">
    <citation type="submission" date="2015-11" db="EMBL/GenBank/DDBJ databases">
        <authorList>
            <consortium name="FlyBase"/>
        </authorList>
    </citation>
    <scope>NUCLEOTIDE SEQUENCE</scope>
    <source>
        <strain evidence="2">MV2-25</strain>
    </source>
</reference>
<dbReference type="GeneID" id="26534410"/>
<protein>
    <submittedName>
        <fullName evidence="2">Uncharacterized protein, isoform A</fullName>
    </submittedName>
    <submittedName>
        <fullName evidence="3">Uncharacterized protein, isoform B</fullName>
    </submittedName>
</protein>
<sequence>MPRRLLPEDGQRPSKSLILVIFAMAILMKAGIIVVELML</sequence>
<evidence type="ECO:0000313" key="4">
    <source>
        <dbReference type="Proteomes" id="UP000001819"/>
    </source>
</evidence>
<dbReference type="EMBL" id="CH476236">
    <property type="protein sequence ID" value="KRT05520.1"/>
    <property type="molecule type" value="Genomic_DNA"/>
</dbReference>
<proteinExistence type="predicted"/>